<feature type="region of interest" description="Disordered" evidence="1">
    <location>
        <begin position="1"/>
        <end position="22"/>
    </location>
</feature>
<evidence type="ECO:0000256" key="1">
    <source>
        <dbReference type="SAM" id="MobiDB-lite"/>
    </source>
</evidence>
<name>A0AAU9I8P9_9CILI</name>
<feature type="compositionally biased region" description="Polar residues" evidence="1">
    <location>
        <begin position="1"/>
        <end position="16"/>
    </location>
</feature>
<comment type="caution">
    <text evidence="2">The sequence shown here is derived from an EMBL/GenBank/DDBJ whole genome shotgun (WGS) entry which is preliminary data.</text>
</comment>
<keyword evidence="3" id="KW-1185">Reference proteome</keyword>
<protein>
    <submittedName>
        <fullName evidence="2">Uncharacterized protein</fullName>
    </submittedName>
</protein>
<accession>A0AAU9I8P9</accession>
<reference evidence="2" key="1">
    <citation type="submission" date="2021-09" db="EMBL/GenBank/DDBJ databases">
        <authorList>
            <consortium name="AG Swart"/>
            <person name="Singh M."/>
            <person name="Singh A."/>
            <person name="Seah K."/>
            <person name="Emmerich C."/>
        </authorList>
    </citation>
    <scope>NUCLEOTIDE SEQUENCE</scope>
    <source>
        <strain evidence="2">ATCC30299</strain>
    </source>
</reference>
<dbReference type="AlphaFoldDB" id="A0AAU9I8P9"/>
<evidence type="ECO:0000313" key="3">
    <source>
        <dbReference type="Proteomes" id="UP001162131"/>
    </source>
</evidence>
<sequence>MVKNSLSFQNQKSSQSIEELPIEREREEQITNLAPKKHQKIPFNQGLKQIPKIGRTCSLNDSSTIFENLAIGCVINFLRKFSPSPIENIVEHVKSNEHSLINSVKGKYKKNAFQTVDYVLTWYPKIFKLNDSFHYYLNVNII</sequence>
<organism evidence="2 3">
    <name type="scientific">Blepharisma stoltei</name>
    <dbReference type="NCBI Taxonomy" id="1481888"/>
    <lineage>
        <taxon>Eukaryota</taxon>
        <taxon>Sar</taxon>
        <taxon>Alveolata</taxon>
        <taxon>Ciliophora</taxon>
        <taxon>Postciliodesmatophora</taxon>
        <taxon>Heterotrichea</taxon>
        <taxon>Heterotrichida</taxon>
        <taxon>Blepharismidae</taxon>
        <taxon>Blepharisma</taxon>
    </lineage>
</organism>
<dbReference type="EMBL" id="CAJZBQ010000002">
    <property type="protein sequence ID" value="CAG9310325.1"/>
    <property type="molecule type" value="Genomic_DNA"/>
</dbReference>
<gene>
    <name evidence="2" type="ORF">BSTOLATCC_MIC1177</name>
</gene>
<dbReference type="Proteomes" id="UP001162131">
    <property type="component" value="Unassembled WGS sequence"/>
</dbReference>
<evidence type="ECO:0000313" key="2">
    <source>
        <dbReference type="EMBL" id="CAG9310325.1"/>
    </source>
</evidence>
<proteinExistence type="predicted"/>